<dbReference type="Gene3D" id="3.40.950.10">
    <property type="entry name" value="Fe-only Hydrogenase (Larger Subunit), Chain L, domain 3"/>
    <property type="match status" value="1"/>
</dbReference>
<dbReference type="VEuPathDB" id="PiroplasmaDB:TA05450"/>
<gene>
    <name evidence="4" type="ORF">TAT_000230800</name>
    <name evidence="3" type="ORF">TAV_000230900</name>
</gene>
<dbReference type="EMBL" id="UIVT01000003">
    <property type="protein sequence ID" value="SVP93317.1"/>
    <property type="molecule type" value="Genomic_DNA"/>
</dbReference>
<proteinExistence type="inferred from homology"/>
<protein>
    <submittedName>
        <fullName evidence="4">Nuclear-architecture-related protein (NARF) or Fe-hydrogenase, putative</fullName>
    </submittedName>
</protein>
<name>A0A3B0MT05_THEAN</name>
<comment type="similarity">
    <text evidence="1">Belongs to the NARF family.</text>
</comment>
<dbReference type="Pfam" id="PF02906">
    <property type="entry name" value="Fe_hyd_lg_C"/>
    <property type="match status" value="2"/>
</dbReference>
<dbReference type="SUPFAM" id="SSF53920">
    <property type="entry name" value="Fe-only hydrogenase"/>
    <property type="match status" value="1"/>
</dbReference>
<reference evidence="4" key="1">
    <citation type="submission" date="2018-07" db="EMBL/GenBank/DDBJ databases">
        <authorList>
            <person name="Quirk P.G."/>
            <person name="Krulwich T.A."/>
        </authorList>
    </citation>
    <scope>NUCLEOTIDE SEQUENCE</scope>
    <source>
        <strain evidence="4">Anand</strain>
    </source>
</reference>
<dbReference type="AlphaFoldDB" id="A0A3B0MT05"/>
<dbReference type="Gene3D" id="3.40.50.1780">
    <property type="match status" value="1"/>
</dbReference>
<dbReference type="PANTHER" id="PTHR11615">
    <property type="entry name" value="NITRATE, FORMATE, IRON DEHYDROGENASE"/>
    <property type="match status" value="1"/>
</dbReference>
<evidence type="ECO:0000259" key="2">
    <source>
        <dbReference type="Pfam" id="PF02906"/>
    </source>
</evidence>
<sequence length="666" mass="76046">MYSNAVKISGLNDYLNPGEECVLPLLKSDKKYEIKLNDKVLDSEAPNKGYLGEDLLNNDIYKNNKLNVTTVDKNKKITVGLSDCLSCSGCLTSSEEILLKDENHFKVLEKMKTSDFCVISISPQTIFMLSSHYNMKAEKAFRKLCYLFRFLGAKLVFDIGLAELLSLTQSKDEFIDKYYNNNTVSPTSSSDLDDNNKTVNGINKDLNSEKTRERRLNLPIITSHCPGWTLYAEKTLDQDLVDLISKVPSSQVIQGLLVKILSHTMNYYNTIYNINYLKLFSSYSFLNSFLTDSKNYNTDSQNNIINNFKLPNTNTKIYHISIVPCYDKKFETIRTEFQFNFNSLFSLYQPDSSPNTSTDPDDSQALEKEPLVDDILSTSDIESILSSLGLKFTHLKEEPPDHLVNFLYYFNKFNSISSLNTKHKLNLPTYDSKDYNHLKKLIRCSGLYAQSGGFAEEIFKHSCKQLFNMDLDNSNLKFTETINNDFKECVLLDENNNVMLRFIIAYGFRNIQNIIKLLKSHKNTLDSSVNYYQKQSNGLEDRNGKDFVCDYVELMACPGGCFNGAGQALQSTKSDQDSEKSLFLNLLSLIPDFIHKKVFKNLNLSKTQPIQATSSSAFEKFLSETDHVGTEDQVCRYFSNLLKVVQSRCDFNLKLSSQKNTMSLKW</sequence>
<feature type="domain" description="Iron hydrogenase large subunit C-terminal" evidence="2">
    <location>
        <begin position="313"/>
        <end position="565"/>
    </location>
</feature>
<evidence type="ECO:0000256" key="1">
    <source>
        <dbReference type="ARBA" id="ARBA00006596"/>
    </source>
</evidence>
<dbReference type="InterPro" id="IPR050340">
    <property type="entry name" value="Cytosolic_Fe-S_CAF"/>
</dbReference>
<feature type="domain" description="Iron hydrogenase large subunit C-terminal" evidence="2">
    <location>
        <begin position="214"/>
        <end position="261"/>
    </location>
</feature>
<dbReference type="InterPro" id="IPR009016">
    <property type="entry name" value="Fe_hydrogenase"/>
</dbReference>
<dbReference type="InterPro" id="IPR004108">
    <property type="entry name" value="Fe_hydrogenase_lsu_C"/>
</dbReference>
<evidence type="ECO:0000313" key="4">
    <source>
        <dbReference type="EMBL" id="SVP93317.1"/>
    </source>
</evidence>
<dbReference type="EMBL" id="UIVS01000003">
    <property type="protein sequence ID" value="SVP92513.1"/>
    <property type="molecule type" value="Genomic_DNA"/>
</dbReference>
<evidence type="ECO:0000313" key="3">
    <source>
        <dbReference type="EMBL" id="SVP92513.1"/>
    </source>
</evidence>
<organism evidence="4">
    <name type="scientific">Theileria annulata</name>
    <dbReference type="NCBI Taxonomy" id="5874"/>
    <lineage>
        <taxon>Eukaryota</taxon>
        <taxon>Sar</taxon>
        <taxon>Alveolata</taxon>
        <taxon>Apicomplexa</taxon>
        <taxon>Aconoidasida</taxon>
        <taxon>Piroplasmida</taxon>
        <taxon>Theileriidae</taxon>
        <taxon>Theileria</taxon>
    </lineage>
</organism>
<accession>A0A3B0MT05</accession>